<dbReference type="Proteomes" id="UP001610861">
    <property type="component" value="Unassembled WGS sequence"/>
</dbReference>
<evidence type="ECO:0000256" key="1">
    <source>
        <dbReference type="SAM" id="Phobius"/>
    </source>
</evidence>
<name>A0ABW7Q4D2_9MICO</name>
<feature type="transmembrane region" description="Helical" evidence="1">
    <location>
        <begin position="129"/>
        <end position="151"/>
    </location>
</feature>
<feature type="transmembrane region" description="Helical" evidence="1">
    <location>
        <begin position="59"/>
        <end position="81"/>
    </location>
</feature>
<evidence type="ECO:0000313" key="4">
    <source>
        <dbReference type="Proteomes" id="UP001610861"/>
    </source>
</evidence>
<organism evidence="3 4">
    <name type="scientific">Microbacterium alkaliflavum</name>
    <dbReference type="NCBI Taxonomy" id="3248839"/>
    <lineage>
        <taxon>Bacteria</taxon>
        <taxon>Bacillati</taxon>
        <taxon>Actinomycetota</taxon>
        <taxon>Actinomycetes</taxon>
        <taxon>Micrococcales</taxon>
        <taxon>Microbacteriaceae</taxon>
        <taxon>Microbacterium</taxon>
    </lineage>
</organism>
<feature type="domain" description="DUF1648" evidence="2">
    <location>
        <begin position="22"/>
        <end position="62"/>
    </location>
</feature>
<keyword evidence="4" id="KW-1185">Reference proteome</keyword>
<accession>A0ABW7Q4D2</accession>
<feature type="transmembrane region" description="Helical" evidence="1">
    <location>
        <begin position="188"/>
        <end position="209"/>
    </location>
</feature>
<dbReference type="InterPro" id="IPR012867">
    <property type="entry name" value="DUF1648"/>
</dbReference>
<proteinExistence type="predicted"/>
<feature type="transmembrane region" description="Helical" evidence="1">
    <location>
        <begin position="12"/>
        <end position="34"/>
    </location>
</feature>
<feature type="transmembrane region" description="Helical" evidence="1">
    <location>
        <begin position="215"/>
        <end position="238"/>
    </location>
</feature>
<keyword evidence="1" id="KW-0812">Transmembrane</keyword>
<evidence type="ECO:0000313" key="3">
    <source>
        <dbReference type="EMBL" id="MFH8249700.1"/>
    </source>
</evidence>
<feature type="transmembrane region" description="Helical" evidence="1">
    <location>
        <begin position="93"/>
        <end position="117"/>
    </location>
</feature>
<reference evidence="3 4" key="1">
    <citation type="submission" date="2024-09" db="EMBL/GenBank/DDBJ databases">
        <authorList>
            <person name="Pan X."/>
        </authorList>
    </citation>
    <scope>NUCLEOTIDE SEQUENCE [LARGE SCALE GENOMIC DNA]</scope>
    <source>
        <strain evidence="3 4">B2969</strain>
    </source>
</reference>
<dbReference type="Pfam" id="PF07853">
    <property type="entry name" value="DUF1648"/>
    <property type="match status" value="1"/>
</dbReference>
<dbReference type="RefSeq" id="WP_396639630.1">
    <property type="nucleotide sequence ID" value="NZ_JBIQWL010000001.1"/>
</dbReference>
<keyword evidence="1" id="KW-0472">Membrane</keyword>
<dbReference type="EMBL" id="JBIQWL010000001">
    <property type="protein sequence ID" value="MFH8249700.1"/>
    <property type="molecule type" value="Genomic_DNA"/>
</dbReference>
<keyword evidence="1" id="KW-1133">Transmembrane helix</keyword>
<sequence>MAADRSAQVSRFVLVAVVLPLLITVVAIVAQLVVMPQLPDPVAVHWNASGEADGFAARWLYPVMTLLIAGGLPLLLALTSLPGLRRGHGGPTYRFMGAAALGLSAFGAVLLTWLMVMQAGLADATEAPSVWPALVGGLVAAAVGGVGGWFLQPHVAQPEPETLPATTISLRPGERAVWMRTVSIGRGAAAGILLGTVAVAVAAVAVYLAGADAAVVWLMAGLTALLIVLAATTLAFHVRVDEAGLEVRSALGLPRFRVPLAQVSRATAVEVNPMGEFGGWGIRLVPGRFGIVMRTGQAIEVWRAGGRRFVVTVDDAATGAALLQALAERSQPATA</sequence>
<gene>
    <name evidence="3" type="ORF">ACH3VR_04945</name>
</gene>
<evidence type="ECO:0000259" key="2">
    <source>
        <dbReference type="Pfam" id="PF07853"/>
    </source>
</evidence>
<protein>
    <submittedName>
        <fullName evidence="3">DUF1648 domain-containing protein</fullName>
    </submittedName>
</protein>
<comment type="caution">
    <text evidence="3">The sequence shown here is derived from an EMBL/GenBank/DDBJ whole genome shotgun (WGS) entry which is preliminary data.</text>
</comment>